<sequence>MPSTTRRRRSRRRSRYDKYYKPQRPRLRMALTAGLIVVLVLLAGVLAWAAIVYK</sequence>
<protein>
    <recommendedName>
        <fullName evidence="2">LytR family transcriptional regulator</fullName>
    </recommendedName>
</protein>
<organism evidence="1">
    <name type="scientific">Herbiconiux sp. A18JL235</name>
    <dbReference type="NCBI Taxonomy" id="3152363"/>
    <lineage>
        <taxon>Bacteria</taxon>
        <taxon>Bacillati</taxon>
        <taxon>Actinomycetota</taxon>
        <taxon>Actinomycetes</taxon>
        <taxon>Micrococcales</taxon>
        <taxon>Microbacteriaceae</taxon>
        <taxon>Herbiconiux</taxon>
    </lineage>
</organism>
<evidence type="ECO:0008006" key="2">
    <source>
        <dbReference type="Google" id="ProtNLM"/>
    </source>
</evidence>
<proteinExistence type="predicted"/>
<dbReference type="EMBL" id="CP162511">
    <property type="protein sequence ID" value="XDI06451.1"/>
    <property type="molecule type" value="Genomic_DNA"/>
</dbReference>
<reference evidence="1" key="1">
    <citation type="submission" date="2024-05" db="EMBL/GenBank/DDBJ databases">
        <title>Herbiconiux sp. A18JL235.</title>
        <authorList>
            <person name="Zhang G."/>
        </authorList>
    </citation>
    <scope>NUCLEOTIDE SEQUENCE</scope>
    <source>
        <strain evidence="1">A18JL235</strain>
    </source>
</reference>
<gene>
    <name evidence="1" type="ORF">ABFY20_04970</name>
</gene>
<dbReference type="AlphaFoldDB" id="A0AB39BJ72"/>
<name>A0AB39BJ72_9MICO</name>
<evidence type="ECO:0000313" key="1">
    <source>
        <dbReference type="EMBL" id="XDI06451.1"/>
    </source>
</evidence>
<accession>A0AB39BJ72</accession>
<dbReference type="RefSeq" id="WP_368498834.1">
    <property type="nucleotide sequence ID" value="NZ_CP162511.1"/>
</dbReference>